<feature type="domain" description="DUF4369" evidence="1">
    <location>
        <begin position="22"/>
        <end position="112"/>
    </location>
</feature>
<reference evidence="2 3" key="1">
    <citation type="submission" date="2011-12" db="EMBL/GenBank/DDBJ databases">
        <title>The Genome Sequence of Prevotella micans F0438.</title>
        <authorList>
            <consortium name="The Broad Institute Genome Sequencing Platform"/>
            <person name="Earl A."/>
            <person name="Ward D."/>
            <person name="Feldgarden M."/>
            <person name="Gevers D."/>
            <person name="Izard J."/>
            <person name="Baranova O.V."/>
            <person name="Blanton J.M."/>
            <person name="Wade W.G."/>
            <person name="Dewhirst F.E."/>
            <person name="Young S.K."/>
            <person name="Zeng Q."/>
            <person name="Gargeya S."/>
            <person name="Fitzgerald M."/>
            <person name="Haas B."/>
            <person name="Abouelleil A."/>
            <person name="Alvarado L."/>
            <person name="Arachchi H.M."/>
            <person name="Berlin A."/>
            <person name="Chapman S.B."/>
            <person name="Gearin G."/>
            <person name="Goldberg J."/>
            <person name="Griggs A."/>
            <person name="Gujja S."/>
            <person name="Hansen M."/>
            <person name="Heiman D."/>
            <person name="Howarth C."/>
            <person name="Larimer J."/>
            <person name="Lui A."/>
            <person name="MacDonald P.J.P."/>
            <person name="McCowen C."/>
            <person name="Montmayeur A."/>
            <person name="Murphy C."/>
            <person name="Neiman D."/>
            <person name="Pearson M."/>
            <person name="Priest M."/>
            <person name="Roberts A."/>
            <person name="Saif S."/>
            <person name="Shea T."/>
            <person name="Sisk P."/>
            <person name="Stolte C."/>
            <person name="Sykes S."/>
            <person name="Wortman J."/>
            <person name="Nusbaum C."/>
            <person name="Birren B."/>
        </authorList>
    </citation>
    <scope>NUCLEOTIDE SEQUENCE [LARGE SCALE GENOMIC DNA]</scope>
    <source>
        <strain evidence="2 3">F0438</strain>
    </source>
</reference>
<gene>
    <name evidence="2" type="ORF">HMPREF9140_01713</name>
</gene>
<dbReference type="STRING" id="883158.HMPREF9140_01713"/>
<name>H1Q475_9BACT</name>
<evidence type="ECO:0000313" key="3">
    <source>
        <dbReference type="Proteomes" id="UP000016023"/>
    </source>
</evidence>
<organism evidence="2 3">
    <name type="scientific">Prevotella micans F0438</name>
    <dbReference type="NCBI Taxonomy" id="883158"/>
    <lineage>
        <taxon>Bacteria</taxon>
        <taxon>Pseudomonadati</taxon>
        <taxon>Bacteroidota</taxon>
        <taxon>Bacteroidia</taxon>
        <taxon>Bacteroidales</taxon>
        <taxon>Prevotellaceae</taxon>
        <taxon>Prevotella</taxon>
    </lineage>
</organism>
<protein>
    <recommendedName>
        <fullName evidence="1">DUF4369 domain-containing protein</fullName>
    </recommendedName>
</protein>
<dbReference type="EMBL" id="AGWK01000045">
    <property type="protein sequence ID" value="EHO67856.1"/>
    <property type="molecule type" value="Genomic_DNA"/>
</dbReference>
<dbReference type="Pfam" id="PF14289">
    <property type="entry name" value="DUF4369"/>
    <property type="match status" value="1"/>
</dbReference>
<dbReference type="PROSITE" id="PS51257">
    <property type="entry name" value="PROKAR_LIPOPROTEIN"/>
    <property type="match status" value="1"/>
</dbReference>
<dbReference type="AlphaFoldDB" id="H1Q475"/>
<accession>H1Q475</accession>
<keyword evidence="3" id="KW-1185">Reference proteome</keyword>
<evidence type="ECO:0000313" key="2">
    <source>
        <dbReference type="EMBL" id="EHO67856.1"/>
    </source>
</evidence>
<dbReference type="InterPro" id="IPR025380">
    <property type="entry name" value="DUF4369"/>
</dbReference>
<dbReference type="Proteomes" id="UP000016023">
    <property type="component" value="Unassembled WGS sequence"/>
</dbReference>
<evidence type="ECO:0000259" key="1">
    <source>
        <dbReference type="Pfam" id="PF14289"/>
    </source>
</evidence>
<sequence>MKLLPLLALVLLIASCSSRPTFRIEGAVLPGIREGQTIYLVPEQNANRSNVDSTIVKNGRFHFEGDTERVSIIRLPIMNRLDAQELLVVTEPGVINATIGKTSSVGGTPQNRIMAQWQDAIIKRNLVASHFMNERRKGFPGRDSIRLKTILDSTQQASTELTKQIISKNRGTTIANFLNRLTGL</sequence>
<dbReference type="PATRIC" id="fig|883158.3.peg.1715"/>
<proteinExistence type="predicted"/>
<dbReference type="eggNOG" id="ENOG5032YBW">
    <property type="taxonomic scope" value="Bacteria"/>
</dbReference>
<dbReference type="HOGENOM" id="CLU_1363938_0_0_10"/>
<comment type="caution">
    <text evidence="2">The sequence shown here is derived from an EMBL/GenBank/DDBJ whole genome shotgun (WGS) entry which is preliminary data.</text>
</comment>
<dbReference type="RefSeq" id="WP_006953244.1">
    <property type="nucleotide sequence ID" value="NZ_JH594523.1"/>
</dbReference>